<feature type="non-terminal residue" evidence="2">
    <location>
        <position position="1"/>
    </location>
</feature>
<protein>
    <recommendedName>
        <fullName evidence="1">Methylene-tetrahydrofolate reductase C-terminal-like domain-containing protein</fullName>
    </recommendedName>
</protein>
<gene>
    <name evidence="2" type="ORF">S01H1_17709</name>
</gene>
<dbReference type="Pfam" id="PF12225">
    <property type="entry name" value="DUF5981"/>
    <property type="match status" value="1"/>
</dbReference>
<accession>X0RZS9</accession>
<sequence length="217" mass="23400">KSVFILGCQGCPIGCETGGPPWIDEMTKLLTDAGMKVTGSALIDMICNKAIVGIRLGRVIDRIAEAEAILVGSCGVGVQAVGNMVGRLPVPAMDTICMGDYQGLFPSEERCAECGECVLAYTGGLCPVTLCAKSLVNGTCGGTGDDGTCEVSTEQRCGWQMIYERLEALGRLEDYKRYNAPKDFRKREISDANRRTIRWALEVAEQEVDSETETAKK</sequence>
<evidence type="ECO:0000259" key="1">
    <source>
        <dbReference type="Pfam" id="PF12225"/>
    </source>
</evidence>
<dbReference type="PANTHER" id="PTHR38755">
    <property type="entry name" value="5,10-METHYLENETETRAHYDROFOLATE REDUCTASE"/>
    <property type="match status" value="1"/>
</dbReference>
<dbReference type="PANTHER" id="PTHR38755:SF1">
    <property type="entry name" value="METHYLENE-TETRAHYDROFOLATE REDUCTASE C-TERMINAL DOMAIN-CONTAINING PROTEIN"/>
    <property type="match status" value="1"/>
</dbReference>
<name>X0RZS9_9ZZZZ</name>
<organism evidence="2">
    <name type="scientific">marine sediment metagenome</name>
    <dbReference type="NCBI Taxonomy" id="412755"/>
    <lineage>
        <taxon>unclassified sequences</taxon>
        <taxon>metagenomes</taxon>
        <taxon>ecological metagenomes</taxon>
    </lineage>
</organism>
<evidence type="ECO:0000313" key="2">
    <source>
        <dbReference type="EMBL" id="GAF74298.1"/>
    </source>
</evidence>
<dbReference type="AlphaFoldDB" id="X0RZS9"/>
<feature type="domain" description="Methylene-tetrahydrofolate reductase C-terminal-like" evidence="1">
    <location>
        <begin position="91"/>
        <end position="184"/>
    </location>
</feature>
<dbReference type="InterPro" id="IPR022026">
    <property type="entry name" value="DUF5981"/>
</dbReference>
<dbReference type="EMBL" id="BARS01009413">
    <property type="protein sequence ID" value="GAF74298.1"/>
    <property type="molecule type" value="Genomic_DNA"/>
</dbReference>
<reference evidence="2" key="1">
    <citation type="journal article" date="2014" name="Front. Microbiol.">
        <title>High frequency of phylogenetically diverse reductive dehalogenase-homologous genes in deep subseafloor sedimentary metagenomes.</title>
        <authorList>
            <person name="Kawai M."/>
            <person name="Futagami T."/>
            <person name="Toyoda A."/>
            <person name="Takaki Y."/>
            <person name="Nishi S."/>
            <person name="Hori S."/>
            <person name="Arai W."/>
            <person name="Tsubouchi T."/>
            <person name="Morono Y."/>
            <person name="Uchiyama I."/>
            <person name="Ito T."/>
            <person name="Fujiyama A."/>
            <person name="Inagaki F."/>
            <person name="Takami H."/>
        </authorList>
    </citation>
    <scope>NUCLEOTIDE SEQUENCE</scope>
    <source>
        <strain evidence="2">Expedition CK06-06</strain>
    </source>
</reference>
<comment type="caution">
    <text evidence="2">The sequence shown here is derived from an EMBL/GenBank/DDBJ whole genome shotgun (WGS) entry which is preliminary data.</text>
</comment>
<proteinExistence type="predicted"/>